<dbReference type="RefSeq" id="WP_075080045.1">
    <property type="nucleotide sequence ID" value="NZ_BDCO01000002.1"/>
</dbReference>
<dbReference type="EMBL" id="BDCO01000002">
    <property type="protein sequence ID" value="GAT34413.1"/>
    <property type="molecule type" value="Genomic_DNA"/>
</dbReference>
<comment type="caution">
    <text evidence="1">The sequence shown here is derived from an EMBL/GenBank/DDBJ whole genome shotgun (WGS) entry which is preliminary data.</text>
</comment>
<accession>A0A146GAZ8</accession>
<name>A0A146GAZ8_TERSA</name>
<reference evidence="2" key="1">
    <citation type="journal article" date="2017" name="Genome Announc.">
        <title>Draft Genome Sequence of Terrimicrobium sacchariphilum NM-5T, a Facultative Anaerobic Soil Bacterium of the Class Spartobacteria.</title>
        <authorList>
            <person name="Qiu Y.L."/>
            <person name="Tourlousse D.M."/>
            <person name="Matsuura N."/>
            <person name="Ohashi A."/>
            <person name="Sekiguchi Y."/>
        </authorList>
    </citation>
    <scope>NUCLEOTIDE SEQUENCE [LARGE SCALE GENOMIC DNA]</scope>
    <source>
        <strain evidence="2">NM-5</strain>
    </source>
</reference>
<dbReference type="OrthoDB" id="9845595at2"/>
<dbReference type="AlphaFoldDB" id="A0A146GAZ8"/>
<keyword evidence="2" id="KW-1185">Reference proteome</keyword>
<dbReference type="Proteomes" id="UP000076023">
    <property type="component" value="Unassembled WGS sequence"/>
</dbReference>
<dbReference type="InParanoid" id="A0A146GAZ8"/>
<gene>
    <name evidence="1" type="ORF">TSACC_22838</name>
</gene>
<dbReference type="STRING" id="690879.TSACC_22838"/>
<evidence type="ECO:0000313" key="2">
    <source>
        <dbReference type="Proteomes" id="UP000076023"/>
    </source>
</evidence>
<protein>
    <submittedName>
        <fullName evidence="1">Uncharacterized protein</fullName>
    </submittedName>
</protein>
<evidence type="ECO:0000313" key="1">
    <source>
        <dbReference type="EMBL" id="GAT34413.1"/>
    </source>
</evidence>
<organism evidence="1 2">
    <name type="scientific">Terrimicrobium sacchariphilum</name>
    <dbReference type="NCBI Taxonomy" id="690879"/>
    <lineage>
        <taxon>Bacteria</taxon>
        <taxon>Pseudomonadati</taxon>
        <taxon>Verrucomicrobiota</taxon>
        <taxon>Terrimicrobiia</taxon>
        <taxon>Terrimicrobiales</taxon>
        <taxon>Terrimicrobiaceae</taxon>
        <taxon>Terrimicrobium</taxon>
    </lineage>
</organism>
<sequence length="130" mass="14253">MPIDSLKIEESAKSLVSQLVLKELPLAVYDPNQPRRVRVPVTSFTIELLEIEEDEGRITVCAAGPVILQTPNGPWENHLRLYAPMEIAEGTCRLGNRDDVRTAYIVLTDFDLGTCKETAALANAESDSAG</sequence>
<proteinExistence type="predicted"/>